<dbReference type="GO" id="GO:0005524">
    <property type="term" value="F:ATP binding"/>
    <property type="evidence" value="ECO:0007669"/>
    <property type="project" value="UniProtKB-KW"/>
</dbReference>
<dbReference type="InterPro" id="IPR003593">
    <property type="entry name" value="AAA+_ATPase"/>
</dbReference>
<dbReference type="PROSITE" id="PS00211">
    <property type="entry name" value="ABC_TRANSPORTER_1"/>
    <property type="match status" value="1"/>
</dbReference>
<proteinExistence type="predicted"/>
<reference evidence="5 6" key="1">
    <citation type="journal article" date="2017" name="ISME J.">
        <title>Potential for microbial H2 and metal transformations associated with novel bacteria and archaea in deep terrestrial subsurface sediments.</title>
        <authorList>
            <person name="Hernsdorf A.W."/>
            <person name="Amano Y."/>
            <person name="Miyakawa K."/>
            <person name="Ise K."/>
            <person name="Suzuki Y."/>
            <person name="Anantharaman K."/>
            <person name="Probst A."/>
            <person name="Burstein D."/>
            <person name="Thomas B.C."/>
            <person name="Banfield J.F."/>
        </authorList>
    </citation>
    <scope>NUCLEOTIDE SEQUENCE [LARGE SCALE GENOMIC DNA]</scope>
    <source>
        <strain evidence="5">HGW-Actinobacteria-3</strain>
    </source>
</reference>
<protein>
    <recommendedName>
        <fullName evidence="4">ABC transporter domain-containing protein</fullName>
    </recommendedName>
</protein>
<dbReference type="PROSITE" id="PS50893">
    <property type="entry name" value="ABC_TRANSPORTER_2"/>
    <property type="match status" value="1"/>
</dbReference>
<evidence type="ECO:0000313" key="5">
    <source>
        <dbReference type="EMBL" id="PKQ27716.1"/>
    </source>
</evidence>
<dbReference type="InterPro" id="IPR050153">
    <property type="entry name" value="Metal_Ion_Import_ABC"/>
</dbReference>
<organism evidence="5 6">
    <name type="scientific">Candidatus Anoxymicrobium japonicum</name>
    <dbReference type="NCBI Taxonomy" id="2013648"/>
    <lineage>
        <taxon>Bacteria</taxon>
        <taxon>Bacillati</taxon>
        <taxon>Actinomycetota</taxon>
        <taxon>Candidatus Geothermincolia</taxon>
        <taxon>Candidatus Geothermincolales</taxon>
        <taxon>Candidatus Anoxymicrobiaceae</taxon>
        <taxon>Candidatus Anoxymicrobium</taxon>
    </lineage>
</organism>
<dbReference type="Gene3D" id="3.40.50.300">
    <property type="entry name" value="P-loop containing nucleotide triphosphate hydrolases"/>
    <property type="match status" value="1"/>
</dbReference>
<evidence type="ECO:0000259" key="4">
    <source>
        <dbReference type="PROSITE" id="PS50893"/>
    </source>
</evidence>
<dbReference type="PANTHER" id="PTHR42734">
    <property type="entry name" value="METAL TRANSPORT SYSTEM ATP-BINDING PROTEIN TM_0124-RELATED"/>
    <property type="match status" value="1"/>
</dbReference>
<dbReference type="EMBL" id="PHEX01000060">
    <property type="protein sequence ID" value="PKQ27716.1"/>
    <property type="molecule type" value="Genomic_DNA"/>
</dbReference>
<gene>
    <name evidence="5" type="ORF">CVT63_06515</name>
</gene>
<keyword evidence="3" id="KW-0067">ATP-binding</keyword>
<dbReference type="GO" id="GO:0016887">
    <property type="term" value="F:ATP hydrolysis activity"/>
    <property type="evidence" value="ECO:0007669"/>
    <property type="project" value="InterPro"/>
</dbReference>
<dbReference type="Pfam" id="PF00005">
    <property type="entry name" value="ABC_tran"/>
    <property type="match status" value="1"/>
</dbReference>
<keyword evidence="2" id="KW-0547">Nucleotide-binding</keyword>
<dbReference type="Proteomes" id="UP000233654">
    <property type="component" value="Unassembled WGS sequence"/>
</dbReference>
<keyword evidence="1" id="KW-0813">Transport</keyword>
<accession>A0A2N3G4S9</accession>
<name>A0A2N3G4S9_9ACTN</name>
<dbReference type="FunFam" id="3.40.50.300:FF:000134">
    <property type="entry name" value="Iron-enterobactin ABC transporter ATP-binding protein"/>
    <property type="match status" value="1"/>
</dbReference>
<evidence type="ECO:0000256" key="1">
    <source>
        <dbReference type="ARBA" id="ARBA00022448"/>
    </source>
</evidence>
<dbReference type="InterPro" id="IPR003439">
    <property type="entry name" value="ABC_transporter-like_ATP-bd"/>
</dbReference>
<sequence length="266" mass="29348">MTRSCKVSQFFDGARAAPRTLVELERVNVTLSRRPVLEEITFSLDEGMFLGVVGPNGAGKTTLLRVIMGLVKADSGRVRVLGMAPGELKHELHHLGYMSQNALFDPAFPASVFDVVMMGRVCCLGTMRFPRKSDRLAVTDSIKLVGLAGLEKRSIGELSGGQQKRAFLARALCRETHILLLDEPTSGLDLPAQKSFMELLTRLKEELGLSVILVSHDVQALARYSDTMICINHTMHVHGKPQEVVGSKRLREAYRCEIDFLVGSNE</sequence>
<dbReference type="SMART" id="SM00382">
    <property type="entry name" value="AAA"/>
    <property type="match status" value="1"/>
</dbReference>
<evidence type="ECO:0000313" key="6">
    <source>
        <dbReference type="Proteomes" id="UP000233654"/>
    </source>
</evidence>
<dbReference type="AlphaFoldDB" id="A0A2N3G4S9"/>
<comment type="caution">
    <text evidence="5">The sequence shown here is derived from an EMBL/GenBank/DDBJ whole genome shotgun (WGS) entry which is preliminary data.</text>
</comment>
<feature type="domain" description="ABC transporter" evidence="4">
    <location>
        <begin position="22"/>
        <end position="258"/>
    </location>
</feature>
<dbReference type="InterPro" id="IPR027417">
    <property type="entry name" value="P-loop_NTPase"/>
</dbReference>
<dbReference type="CDD" id="cd03235">
    <property type="entry name" value="ABC_Metallic_Cations"/>
    <property type="match status" value="1"/>
</dbReference>
<evidence type="ECO:0000256" key="2">
    <source>
        <dbReference type="ARBA" id="ARBA00022741"/>
    </source>
</evidence>
<dbReference type="InterPro" id="IPR017871">
    <property type="entry name" value="ABC_transporter-like_CS"/>
</dbReference>
<evidence type="ECO:0000256" key="3">
    <source>
        <dbReference type="ARBA" id="ARBA00022840"/>
    </source>
</evidence>
<dbReference type="SUPFAM" id="SSF52540">
    <property type="entry name" value="P-loop containing nucleoside triphosphate hydrolases"/>
    <property type="match status" value="1"/>
</dbReference>